<organism evidence="2 3">
    <name type="scientific">Mycobacterium tuberculosis</name>
    <dbReference type="NCBI Taxonomy" id="1773"/>
    <lineage>
        <taxon>Bacteria</taxon>
        <taxon>Bacillati</taxon>
        <taxon>Actinomycetota</taxon>
        <taxon>Actinomycetes</taxon>
        <taxon>Mycobacteriales</taxon>
        <taxon>Mycobacteriaceae</taxon>
        <taxon>Mycobacterium</taxon>
        <taxon>Mycobacterium tuberculosis complex</taxon>
    </lineage>
</organism>
<dbReference type="Proteomes" id="UP000039217">
    <property type="component" value="Unassembled WGS sequence"/>
</dbReference>
<feature type="compositionally biased region" description="Basic and acidic residues" evidence="1">
    <location>
        <begin position="150"/>
        <end position="159"/>
    </location>
</feature>
<dbReference type="EMBL" id="CQQC01001660">
    <property type="protein sequence ID" value="CNW14492.1"/>
    <property type="molecule type" value="Genomic_DNA"/>
</dbReference>
<name>A0A655FVE4_MYCTX</name>
<evidence type="ECO:0000256" key="1">
    <source>
        <dbReference type="SAM" id="MobiDB-lite"/>
    </source>
</evidence>
<accession>A0A655FVE4</accession>
<sequence>MQLPGVTNRAFPDEHLRAPARMPRQILGRPQGHVHAAGARDDSHRLERISRLYRAARAPGASRLAQSGQHRRDVLGLPGQRGIQHGDLIIGRPPVNRDQPDTARLLGRLDHLGDGEQRDVDQPSGHVAHQGFQQGRQQRGRQLRTIGLQRVEHPRGHAP</sequence>
<feature type="region of interest" description="Disordered" evidence="1">
    <location>
        <begin position="59"/>
        <end position="80"/>
    </location>
</feature>
<dbReference type="AlphaFoldDB" id="A0A655FVE4"/>
<feature type="region of interest" description="Disordered" evidence="1">
    <location>
        <begin position="113"/>
        <end position="159"/>
    </location>
</feature>
<evidence type="ECO:0000313" key="3">
    <source>
        <dbReference type="Proteomes" id="UP000039217"/>
    </source>
</evidence>
<protein>
    <submittedName>
        <fullName evidence="2">Uncharacterized protein</fullName>
    </submittedName>
</protein>
<proteinExistence type="predicted"/>
<reference evidence="2 3" key="1">
    <citation type="submission" date="2015-03" db="EMBL/GenBank/DDBJ databases">
        <authorList>
            <consortium name="Pathogen Informatics"/>
        </authorList>
    </citation>
    <scope>NUCLEOTIDE SEQUENCE [LARGE SCALE GENOMIC DNA]</scope>
    <source>
        <strain evidence="2 3">D00501624</strain>
    </source>
</reference>
<evidence type="ECO:0000313" key="2">
    <source>
        <dbReference type="EMBL" id="CNW14492.1"/>
    </source>
</evidence>
<gene>
    <name evidence="2" type="ORF">ERS007661_03589</name>
</gene>